<dbReference type="NCBIfam" id="TIGR01167">
    <property type="entry name" value="LPXTG_anchor"/>
    <property type="match status" value="1"/>
</dbReference>
<dbReference type="InterPro" id="IPR013517">
    <property type="entry name" value="FG-GAP"/>
</dbReference>
<evidence type="ECO:0000256" key="1">
    <source>
        <dbReference type="ARBA" id="ARBA00022729"/>
    </source>
</evidence>
<keyword evidence="1" id="KW-0732">Signal</keyword>
<dbReference type="SMART" id="SM00060">
    <property type="entry name" value="FN3"/>
    <property type="match status" value="1"/>
</dbReference>
<protein>
    <submittedName>
        <fullName evidence="4">Unannotated protein</fullName>
    </submittedName>
</protein>
<accession>A0A6J7TZL4</accession>
<dbReference type="Gene3D" id="2.60.40.10">
    <property type="entry name" value="Immunoglobulins"/>
    <property type="match status" value="1"/>
</dbReference>
<keyword evidence="2" id="KW-0812">Transmembrane</keyword>
<proteinExistence type="predicted"/>
<organism evidence="4">
    <name type="scientific">freshwater metagenome</name>
    <dbReference type="NCBI Taxonomy" id="449393"/>
    <lineage>
        <taxon>unclassified sequences</taxon>
        <taxon>metagenomes</taxon>
        <taxon>ecological metagenomes</taxon>
    </lineage>
</organism>
<dbReference type="Pfam" id="PF14312">
    <property type="entry name" value="FG-GAP_2"/>
    <property type="match status" value="1"/>
</dbReference>
<dbReference type="InterPro" id="IPR036116">
    <property type="entry name" value="FN3_sf"/>
</dbReference>
<dbReference type="InterPro" id="IPR011043">
    <property type="entry name" value="Gal_Oxase/kelch_b-propeller"/>
</dbReference>
<dbReference type="SUPFAM" id="SSF49265">
    <property type="entry name" value="Fibronectin type III"/>
    <property type="match status" value="1"/>
</dbReference>
<dbReference type="CDD" id="cd00063">
    <property type="entry name" value="FN3"/>
    <property type="match status" value="1"/>
</dbReference>
<keyword evidence="2" id="KW-1133">Transmembrane helix</keyword>
<evidence type="ECO:0000313" key="4">
    <source>
        <dbReference type="EMBL" id="CAB5059499.1"/>
    </source>
</evidence>
<feature type="domain" description="Fibronectin type-III" evidence="3">
    <location>
        <begin position="267"/>
        <end position="359"/>
    </location>
</feature>
<dbReference type="SUPFAM" id="SSF50965">
    <property type="entry name" value="Galactose oxidase, central domain"/>
    <property type="match status" value="1"/>
</dbReference>
<sequence length="428" mass="43425">MWRPPWPEDWGMTVRQVNRWGVLVALATLLVGVVNVVSPVHVQAVATINQVGVDIDGEAAGDLSGVSVAMSGDGSRIAIGANSNDGTGIDAGHVRVYTLINGTWTQTGADIDGEAARDYSGKSVAMSGDGSRIAIGAYGNGSSAGHVRIYTLISGTWTQTGTDIDGEAAFDNSGYSVAMSGDGSRIAIGATTNDGTGIDAGHVRVYTLINGTWTQTGVDIDGEVATDTSGVSVAMSGDGSRIAIGAPYNDGNGSDAGHVRVYGVPTVPVAPTITSVVGTNGSLSVTFASGADGGSPITNYKYSIDGTNYIALNPATTSSPFIISGLTNATFYSVTIKAVNIVGDSLHSNTVGGTPVAPAAIVEPSTTTVSATTTTTIAAVDISSSKKVVVSKNELPQTGSDSFPLVALAMGLLSAGLVVTTRKRFTRR</sequence>
<dbReference type="AlphaFoldDB" id="A0A6J7TZL4"/>
<dbReference type="PROSITE" id="PS50853">
    <property type="entry name" value="FN3"/>
    <property type="match status" value="1"/>
</dbReference>
<reference evidence="4" key="1">
    <citation type="submission" date="2020-05" db="EMBL/GenBank/DDBJ databases">
        <authorList>
            <person name="Chiriac C."/>
            <person name="Salcher M."/>
            <person name="Ghai R."/>
            <person name="Kavagutti S V."/>
        </authorList>
    </citation>
    <scope>NUCLEOTIDE SEQUENCE</scope>
</reference>
<dbReference type="InterPro" id="IPR028994">
    <property type="entry name" value="Integrin_alpha_N"/>
</dbReference>
<dbReference type="InterPro" id="IPR013783">
    <property type="entry name" value="Ig-like_fold"/>
</dbReference>
<dbReference type="PANTHER" id="PTHR36220">
    <property type="entry name" value="UNNAMED PRODUCT"/>
    <property type="match status" value="1"/>
</dbReference>
<name>A0A6J7TZL4_9ZZZZ</name>
<feature type="transmembrane region" description="Helical" evidence="2">
    <location>
        <begin position="402"/>
        <end position="420"/>
    </location>
</feature>
<dbReference type="InterPro" id="IPR003961">
    <property type="entry name" value="FN3_dom"/>
</dbReference>
<gene>
    <name evidence="4" type="ORF">UFOPK4347_00205</name>
</gene>
<dbReference type="PANTHER" id="PTHR36220:SF1">
    <property type="entry name" value="GAMMA TUBULIN COMPLEX COMPONENT C-TERMINAL DOMAIN-CONTAINING PROTEIN"/>
    <property type="match status" value="1"/>
</dbReference>
<dbReference type="EMBL" id="CAFBQU010000002">
    <property type="protein sequence ID" value="CAB5059499.1"/>
    <property type="molecule type" value="Genomic_DNA"/>
</dbReference>
<dbReference type="Gene3D" id="2.130.10.130">
    <property type="entry name" value="Integrin alpha, N-terminal"/>
    <property type="match status" value="1"/>
</dbReference>
<evidence type="ECO:0000259" key="3">
    <source>
        <dbReference type="PROSITE" id="PS50853"/>
    </source>
</evidence>
<evidence type="ECO:0000256" key="2">
    <source>
        <dbReference type="SAM" id="Phobius"/>
    </source>
</evidence>
<keyword evidence="2" id="KW-0472">Membrane</keyword>
<feature type="transmembrane region" description="Helical" evidence="2">
    <location>
        <begin position="20"/>
        <end position="40"/>
    </location>
</feature>